<sequence>MNKTIEVNNYIRSINPVSARLMAERTGYSSQLIPVTSYVTVSAIEAFLRYPEAIKVITASMQPEEIGREARRPACQANSVFLWGVANFWLIGRNIMSLIDQSLDDVSDAHTVLDFWGRVSRSYRGGEFLHSAENDNRINVLK</sequence>
<feature type="non-terminal residue" evidence="1">
    <location>
        <position position="142"/>
    </location>
</feature>
<proteinExistence type="predicted"/>
<dbReference type="EMBL" id="UINC01045921">
    <property type="protein sequence ID" value="SVB53261.1"/>
    <property type="molecule type" value="Genomic_DNA"/>
</dbReference>
<protein>
    <submittedName>
        <fullName evidence="1">Uncharacterized protein</fullName>
    </submittedName>
</protein>
<gene>
    <name evidence="1" type="ORF">METZ01_LOCUS206115</name>
</gene>
<reference evidence="1" key="1">
    <citation type="submission" date="2018-05" db="EMBL/GenBank/DDBJ databases">
        <authorList>
            <person name="Lanie J.A."/>
            <person name="Ng W.-L."/>
            <person name="Kazmierczak K.M."/>
            <person name="Andrzejewski T.M."/>
            <person name="Davidsen T.M."/>
            <person name="Wayne K.J."/>
            <person name="Tettelin H."/>
            <person name="Glass J.I."/>
            <person name="Rusch D."/>
            <person name="Podicherti R."/>
            <person name="Tsui H.-C.T."/>
            <person name="Winkler M.E."/>
        </authorList>
    </citation>
    <scope>NUCLEOTIDE SEQUENCE</scope>
</reference>
<name>A0A382ETI4_9ZZZZ</name>
<organism evidence="1">
    <name type="scientific">marine metagenome</name>
    <dbReference type="NCBI Taxonomy" id="408172"/>
    <lineage>
        <taxon>unclassified sequences</taxon>
        <taxon>metagenomes</taxon>
        <taxon>ecological metagenomes</taxon>
    </lineage>
</organism>
<evidence type="ECO:0000313" key="1">
    <source>
        <dbReference type="EMBL" id="SVB53261.1"/>
    </source>
</evidence>
<accession>A0A382ETI4</accession>
<dbReference type="AlphaFoldDB" id="A0A382ETI4"/>